<gene>
    <name evidence="1" type="ORF">AURDEDRAFT_177554</name>
</gene>
<dbReference type="EMBL" id="JH688270">
    <property type="protein sequence ID" value="EJD33365.1"/>
    <property type="molecule type" value="Genomic_DNA"/>
</dbReference>
<keyword evidence="2" id="KW-1185">Reference proteome</keyword>
<dbReference type="InParanoid" id="J0WNE0"/>
<evidence type="ECO:0000313" key="1">
    <source>
        <dbReference type="EMBL" id="EJD33365.1"/>
    </source>
</evidence>
<evidence type="ECO:0008006" key="3">
    <source>
        <dbReference type="Google" id="ProtNLM"/>
    </source>
</evidence>
<evidence type="ECO:0000313" key="2">
    <source>
        <dbReference type="Proteomes" id="UP000006514"/>
    </source>
</evidence>
<sequence>MGKKAEVYDAEMHAMSSAIVGLENLDNDLGTCTHLYFFADNSSSVEAILQERPGPSQMFSITFCERARDFLAAEASCPLTTTCPPF</sequence>
<proteinExistence type="predicted"/>
<name>J0WNE0_AURST</name>
<dbReference type="KEGG" id="adl:AURDEDRAFT_177554"/>
<dbReference type="Proteomes" id="UP000006514">
    <property type="component" value="Unassembled WGS sequence"/>
</dbReference>
<reference evidence="2" key="1">
    <citation type="journal article" date="2012" name="Science">
        <title>The Paleozoic origin of enzymatic lignin decomposition reconstructed from 31 fungal genomes.</title>
        <authorList>
            <person name="Floudas D."/>
            <person name="Binder M."/>
            <person name="Riley R."/>
            <person name="Barry K."/>
            <person name="Blanchette R.A."/>
            <person name="Henrissat B."/>
            <person name="Martinez A.T."/>
            <person name="Otillar R."/>
            <person name="Spatafora J.W."/>
            <person name="Yadav J.S."/>
            <person name="Aerts A."/>
            <person name="Benoit I."/>
            <person name="Boyd A."/>
            <person name="Carlson A."/>
            <person name="Copeland A."/>
            <person name="Coutinho P.M."/>
            <person name="de Vries R.P."/>
            <person name="Ferreira P."/>
            <person name="Findley K."/>
            <person name="Foster B."/>
            <person name="Gaskell J."/>
            <person name="Glotzer D."/>
            <person name="Gorecki P."/>
            <person name="Heitman J."/>
            <person name="Hesse C."/>
            <person name="Hori C."/>
            <person name="Igarashi K."/>
            <person name="Jurgens J.A."/>
            <person name="Kallen N."/>
            <person name="Kersten P."/>
            <person name="Kohler A."/>
            <person name="Kuees U."/>
            <person name="Kumar T.K.A."/>
            <person name="Kuo A."/>
            <person name="LaButti K."/>
            <person name="Larrondo L.F."/>
            <person name="Lindquist E."/>
            <person name="Ling A."/>
            <person name="Lombard V."/>
            <person name="Lucas S."/>
            <person name="Lundell T."/>
            <person name="Martin R."/>
            <person name="McLaughlin D.J."/>
            <person name="Morgenstern I."/>
            <person name="Morin E."/>
            <person name="Murat C."/>
            <person name="Nagy L.G."/>
            <person name="Nolan M."/>
            <person name="Ohm R.A."/>
            <person name="Patyshakuliyeva A."/>
            <person name="Rokas A."/>
            <person name="Ruiz-Duenas F.J."/>
            <person name="Sabat G."/>
            <person name="Salamov A."/>
            <person name="Samejima M."/>
            <person name="Schmutz J."/>
            <person name="Slot J.C."/>
            <person name="St John F."/>
            <person name="Stenlid J."/>
            <person name="Sun H."/>
            <person name="Sun S."/>
            <person name="Syed K."/>
            <person name="Tsang A."/>
            <person name="Wiebenga A."/>
            <person name="Young D."/>
            <person name="Pisabarro A."/>
            <person name="Eastwood D.C."/>
            <person name="Martin F."/>
            <person name="Cullen D."/>
            <person name="Grigoriev I.V."/>
            <person name="Hibbett D.S."/>
        </authorList>
    </citation>
    <scope>NUCLEOTIDE SEQUENCE [LARGE SCALE GENOMIC DNA]</scope>
    <source>
        <strain evidence="2">TFB10046</strain>
    </source>
</reference>
<organism evidence="1 2">
    <name type="scientific">Auricularia subglabra (strain TFB-10046 / SS5)</name>
    <name type="common">White-rot fungus</name>
    <name type="synonym">Auricularia delicata (strain TFB10046)</name>
    <dbReference type="NCBI Taxonomy" id="717982"/>
    <lineage>
        <taxon>Eukaryota</taxon>
        <taxon>Fungi</taxon>
        <taxon>Dikarya</taxon>
        <taxon>Basidiomycota</taxon>
        <taxon>Agaricomycotina</taxon>
        <taxon>Agaricomycetes</taxon>
        <taxon>Auriculariales</taxon>
        <taxon>Auriculariaceae</taxon>
        <taxon>Auricularia</taxon>
    </lineage>
</organism>
<dbReference type="AlphaFoldDB" id="J0WNE0"/>
<protein>
    <recommendedName>
        <fullName evidence="3">RNase H type-1 domain-containing protein</fullName>
    </recommendedName>
</protein>
<accession>J0WNE0</accession>